<dbReference type="PANTHER" id="PTHR30270">
    <property type="entry name" value="THIAMINE-MONOPHOSPHATE KINASE"/>
    <property type="match status" value="1"/>
</dbReference>
<comment type="caution">
    <text evidence="4">The sequence shown here is derived from an EMBL/GenBank/DDBJ whole genome shotgun (WGS) entry which is preliminary data.</text>
</comment>
<feature type="domain" description="PurM-like N-terminal" evidence="2">
    <location>
        <begin position="40"/>
        <end position="146"/>
    </location>
</feature>
<dbReference type="AlphaFoldDB" id="A0A0D0KW86"/>
<evidence type="ECO:0008006" key="6">
    <source>
        <dbReference type="Google" id="ProtNLM"/>
    </source>
</evidence>
<proteinExistence type="predicted"/>
<evidence type="ECO:0000259" key="2">
    <source>
        <dbReference type="Pfam" id="PF00586"/>
    </source>
</evidence>
<reference evidence="4 5" key="1">
    <citation type="submission" date="2014-12" db="EMBL/GenBank/DDBJ databases">
        <title>16Stimator: statistical estimation of ribosomal gene copy numbers from draft genome assemblies.</title>
        <authorList>
            <person name="Perisin M.A."/>
            <person name="Vetter M."/>
            <person name="Gilbert J.A."/>
            <person name="Bergelson J."/>
        </authorList>
    </citation>
    <scope>NUCLEOTIDE SEQUENCE [LARGE SCALE GENOMIC DNA]</scope>
    <source>
        <strain evidence="4 5">MEJ076</strain>
    </source>
</reference>
<dbReference type="Gene3D" id="3.90.650.10">
    <property type="entry name" value="PurM-like C-terminal domain"/>
    <property type="match status" value="1"/>
</dbReference>
<dbReference type="InterPro" id="IPR011413">
    <property type="entry name" value="UCP036540_AIR"/>
</dbReference>
<evidence type="ECO:0000256" key="1">
    <source>
        <dbReference type="ARBA" id="ARBA00022977"/>
    </source>
</evidence>
<protein>
    <recommendedName>
        <fullName evidence="6">Sll0787 family AIR synthase-like protein</fullName>
    </recommendedName>
</protein>
<dbReference type="Pfam" id="PF00586">
    <property type="entry name" value="AIRS"/>
    <property type="match status" value="1"/>
</dbReference>
<dbReference type="CDD" id="cd02192">
    <property type="entry name" value="PurM-like3"/>
    <property type="match status" value="1"/>
</dbReference>
<dbReference type="OrthoDB" id="9767928at2"/>
<dbReference type="PIRSF" id="PIRSF036540">
    <property type="entry name" value="UCP036540_AIR"/>
    <property type="match status" value="1"/>
</dbReference>
<dbReference type="GO" id="GO:0009228">
    <property type="term" value="P:thiamine biosynthetic process"/>
    <property type="evidence" value="ECO:0007669"/>
    <property type="project" value="UniProtKB-KW"/>
</dbReference>
<dbReference type="InterPro" id="IPR024030">
    <property type="entry name" value="AIR_synthase-rel_sll0787"/>
</dbReference>
<evidence type="ECO:0000313" key="4">
    <source>
        <dbReference type="EMBL" id="KIQ04194.1"/>
    </source>
</evidence>
<evidence type="ECO:0000313" key="5">
    <source>
        <dbReference type="Proteomes" id="UP000035017"/>
    </source>
</evidence>
<dbReference type="InterPro" id="IPR006283">
    <property type="entry name" value="ThiL-like"/>
</dbReference>
<dbReference type="SUPFAM" id="SSF56042">
    <property type="entry name" value="PurM C-terminal domain-like"/>
    <property type="match status" value="1"/>
</dbReference>
<dbReference type="EMBL" id="JXQV01000005">
    <property type="protein sequence ID" value="KIQ04194.1"/>
    <property type="molecule type" value="Genomic_DNA"/>
</dbReference>
<dbReference type="InterPro" id="IPR036921">
    <property type="entry name" value="PurM-like_N_sf"/>
</dbReference>
<name>A0A0D0KW86_AGRTU</name>
<sequence length="323" mass="33905">MTLEALAKEIATHPSIRGKLDIASSTKALGITAATIGLPGDDAAVIARPEGGFDLFAGEGFIPQFVSDDPWFAGWCGVMVNLSDIAAMGGRATALLDTIWAPDVATAAPLLKGLRDAAAAYGVPIVGGHTNLQTSELGLSVSVLGRATRLISSFTAQAGDVLVAAIDHRGHYRPRFDNWCAALDAPHDRLRGDYELLPQLAEAGLVTTGKDISQGGIAGTALMLAECSRCGFDIDLDAISLPEGAELGRWLRTFPSFGFLLSVDPAHAERVCATFAARDICAEVIGQATASEHVNFKRGDSIAPFWDYGAAPYLSLSKEVSHA</sequence>
<dbReference type="InterPro" id="IPR016188">
    <property type="entry name" value="PurM-like_N"/>
</dbReference>
<dbReference type="GO" id="GO:0009030">
    <property type="term" value="F:thiamine-phosphate kinase activity"/>
    <property type="evidence" value="ECO:0007669"/>
    <property type="project" value="InterPro"/>
</dbReference>
<keyword evidence="1" id="KW-0784">Thiamine biosynthesis</keyword>
<feature type="domain" description="PurM-like C-terminal" evidence="3">
    <location>
        <begin position="195"/>
        <end position="295"/>
    </location>
</feature>
<dbReference type="NCBIfam" id="TIGR04049">
    <property type="entry name" value="AIR_rel_sll0787"/>
    <property type="match status" value="1"/>
</dbReference>
<dbReference type="Proteomes" id="UP000035017">
    <property type="component" value="Unassembled WGS sequence"/>
</dbReference>
<evidence type="ECO:0000259" key="3">
    <source>
        <dbReference type="Pfam" id="PF02769"/>
    </source>
</evidence>
<dbReference type="PANTHER" id="PTHR30270:SF0">
    <property type="entry name" value="THIAMINE-MONOPHOSPHATE KINASE"/>
    <property type="match status" value="1"/>
</dbReference>
<gene>
    <name evidence="4" type="ORF">RU07_06055</name>
</gene>
<organism evidence="4 5">
    <name type="scientific">Agrobacterium tumefaciens</name>
    <dbReference type="NCBI Taxonomy" id="358"/>
    <lineage>
        <taxon>Bacteria</taxon>
        <taxon>Pseudomonadati</taxon>
        <taxon>Pseudomonadota</taxon>
        <taxon>Alphaproteobacteria</taxon>
        <taxon>Hyphomicrobiales</taxon>
        <taxon>Rhizobiaceae</taxon>
        <taxon>Rhizobium/Agrobacterium group</taxon>
        <taxon>Agrobacterium</taxon>
        <taxon>Agrobacterium tumefaciens complex</taxon>
    </lineage>
</organism>
<dbReference type="SUPFAM" id="SSF55326">
    <property type="entry name" value="PurM N-terminal domain-like"/>
    <property type="match status" value="1"/>
</dbReference>
<dbReference type="InterPro" id="IPR036676">
    <property type="entry name" value="PurM-like_C_sf"/>
</dbReference>
<dbReference type="InterPro" id="IPR010918">
    <property type="entry name" value="PurM-like_C_dom"/>
</dbReference>
<dbReference type="Gene3D" id="3.30.1330.10">
    <property type="entry name" value="PurM-like, N-terminal domain"/>
    <property type="match status" value="1"/>
</dbReference>
<dbReference type="Pfam" id="PF02769">
    <property type="entry name" value="AIRS_C"/>
    <property type="match status" value="1"/>
</dbReference>
<accession>A0A0D0KW86</accession>